<accession>A0A914ZQR3</accession>
<dbReference type="AlphaFoldDB" id="A0A914ZQR3"/>
<dbReference type="Gene3D" id="3.40.1090.10">
    <property type="entry name" value="Cytosolic phospholipase A2 catalytic domain"/>
    <property type="match status" value="1"/>
</dbReference>
<keyword evidence="1" id="KW-1185">Reference proteome</keyword>
<reference evidence="2" key="1">
    <citation type="submission" date="2022-11" db="UniProtKB">
        <authorList>
            <consortium name="WormBaseParasite"/>
        </authorList>
    </citation>
    <scope>IDENTIFICATION</scope>
</reference>
<dbReference type="WBParaSite" id="PgB13_g046_t05">
    <property type="protein sequence ID" value="PgB13_g046_t05"/>
    <property type="gene ID" value="PgB13_g046"/>
</dbReference>
<protein>
    <submittedName>
        <fullName evidence="2">Phospholipase A2</fullName>
    </submittedName>
</protein>
<sequence length="36" mass="4082">HKSPVNHAQKILLALQKYLEAPLFHYFDWVAGTSTG</sequence>
<dbReference type="Proteomes" id="UP000887569">
    <property type="component" value="Unplaced"/>
</dbReference>
<organism evidence="1 2">
    <name type="scientific">Parascaris univalens</name>
    <name type="common">Nematode worm</name>
    <dbReference type="NCBI Taxonomy" id="6257"/>
    <lineage>
        <taxon>Eukaryota</taxon>
        <taxon>Metazoa</taxon>
        <taxon>Ecdysozoa</taxon>
        <taxon>Nematoda</taxon>
        <taxon>Chromadorea</taxon>
        <taxon>Rhabditida</taxon>
        <taxon>Spirurina</taxon>
        <taxon>Ascaridomorpha</taxon>
        <taxon>Ascaridoidea</taxon>
        <taxon>Ascarididae</taxon>
        <taxon>Parascaris</taxon>
    </lineage>
</organism>
<name>A0A914ZQR3_PARUN</name>
<evidence type="ECO:0000313" key="1">
    <source>
        <dbReference type="Proteomes" id="UP000887569"/>
    </source>
</evidence>
<proteinExistence type="predicted"/>
<evidence type="ECO:0000313" key="2">
    <source>
        <dbReference type="WBParaSite" id="PgB13_g046_t05"/>
    </source>
</evidence>